<feature type="compositionally biased region" description="Basic and acidic residues" evidence="3">
    <location>
        <begin position="278"/>
        <end position="289"/>
    </location>
</feature>
<evidence type="ECO:0000256" key="1">
    <source>
        <dbReference type="ARBA" id="ARBA00004123"/>
    </source>
</evidence>
<dbReference type="InterPro" id="IPR052181">
    <property type="entry name" value="5hmC_binding"/>
</dbReference>
<dbReference type="PANTHER" id="PTHR14087:SF7">
    <property type="entry name" value="THYMOCYTE NUCLEAR PROTEIN 1"/>
    <property type="match status" value="1"/>
</dbReference>
<dbReference type="GO" id="GO:0005634">
    <property type="term" value="C:nucleus"/>
    <property type="evidence" value="ECO:0007669"/>
    <property type="project" value="UniProtKB-SubCell"/>
</dbReference>
<dbReference type="FunFam" id="3.10.590.10:FF:000006">
    <property type="entry name" value="Chromosome 7, whole genome shotgun sequence"/>
    <property type="match status" value="1"/>
</dbReference>
<accession>A0AA38UAE9</accession>
<dbReference type="EMBL" id="MU806395">
    <property type="protein sequence ID" value="KAJ3835602.1"/>
    <property type="molecule type" value="Genomic_DNA"/>
</dbReference>
<sequence length="298" mass="33477">MLWLLKAEPDSRIVKGTDVKFSVDDFESVKTSAWEGVRNYEARNLMKEMKLGEKALFYHSNCKNPGIAAFAQVSKEAYPDHTAWDSSHPYYDPKSDESSPRWFMVDLTFESRAKHFVPLVLLKHISEHVEDLPEELAYIGSEGAKAIKGMDLINRGRLSVQRVEKPAWDAIEQLAERGGWDETELGKGKGKGKSKGVKSSKGKRSGSKEPAKSMKKTRNSRKQEEDEDDGIEEEEEGRRIADGVKSENRTENIRDSGDNEESPPSKAAGGRGQKRKAAVSEHSSEERPATRARTRRRG</sequence>
<dbReference type="Gene3D" id="3.10.590.10">
    <property type="entry name" value="ph1033 like domains"/>
    <property type="match status" value="1"/>
</dbReference>
<evidence type="ECO:0000256" key="2">
    <source>
        <dbReference type="ARBA" id="ARBA00023242"/>
    </source>
</evidence>
<feature type="compositionally biased region" description="Basic residues" evidence="3">
    <location>
        <begin position="188"/>
        <end position="205"/>
    </location>
</feature>
<dbReference type="AlphaFoldDB" id="A0AA38UAE9"/>
<comment type="caution">
    <text evidence="5">The sequence shown here is derived from an EMBL/GenBank/DDBJ whole genome shotgun (WGS) entry which is preliminary data.</text>
</comment>
<evidence type="ECO:0000313" key="5">
    <source>
        <dbReference type="EMBL" id="KAJ3835602.1"/>
    </source>
</evidence>
<proteinExistence type="predicted"/>
<evidence type="ECO:0000256" key="3">
    <source>
        <dbReference type="SAM" id="MobiDB-lite"/>
    </source>
</evidence>
<keyword evidence="6" id="KW-1185">Reference proteome</keyword>
<dbReference type="InterPro" id="IPR002740">
    <property type="entry name" value="EVE_domain"/>
</dbReference>
<feature type="domain" description="EVE" evidence="4">
    <location>
        <begin position="3"/>
        <end position="173"/>
    </location>
</feature>
<dbReference type="Pfam" id="PF01878">
    <property type="entry name" value="EVE"/>
    <property type="match status" value="1"/>
</dbReference>
<feature type="compositionally biased region" description="Basic and acidic residues" evidence="3">
    <location>
        <begin position="236"/>
        <end position="257"/>
    </location>
</feature>
<dbReference type="InterPro" id="IPR015947">
    <property type="entry name" value="PUA-like_sf"/>
</dbReference>
<dbReference type="CDD" id="cd21133">
    <property type="entry name" value="EVE"/>
    <property type="match status" value="1"/>
</dbReference>
<dbReference type="InterPro" id="IPR047197">
    <property type="entry name" value="THYN1-like_EVE"/>
</dbReference>
<evidence type="ECO:0000259" key="4">
    <source>
        <dbReference type="Pfam" id="PF01878"/>
    </source>
</evidence>
<name>A0AA38UAE9_9AGAR</name>
<gene>
    <name evidence="5" type="ORF">F5878DRAFT_627454</name>
</gene>
<feature type="region of interest" description="Disordered" evidence="3">
    <location>
        <begin position="181"/>
        <end position="298"/>
    </location>
</feature>
<comment type="subcellular location">
    <subcellularLocation>
        <location evidence="1">Nucleus</location>
    </subcellularLocation>
</comment>
<protein>
    <submittedName>
        <fullName evidence="5">DUF55-domain-containing protein</fullName>
    </submittedName>
</protein>
<dbReference type="SUPFAM" id="SSF88697">
    <property type="entry name" value="PUA domain-like"/>
    <property type="match status" value="1"/>
</dbReference>
<keyword evidence="2" id="KW-0539">Nucleus</keyword>
<dbReference type="PANTHER" id="PTHR14087">
    <property type="entry name" value="THYMOCYTE NUCLEAR PROTEIN 1"/>
    <property type="match status" value="1"/>
</dbReference>
<dbReference type="Proteomes" id="UP001163846">
    <property type="component" value="Unassembled WGS sequence"/>
</dbReference>
<feature type="compositionally biased region" description="Acidic residues" evidence="3">
    <location>
        <begin position="225"/>
        <end position="235"/>
    </location>
</feature>
<organism evidence="5 6">
    <name type="scientific">Lentinula raphanica</name>
    <dbReference type="NCBI Taxonomy" id="153919"/>
    <lineage>
        <taxon>Eukaryota</taxon>
        <taxon>Fungi</taxon>
        <taxon>Dikarya</taxon>
        <taxon>Basidiomycota</taxon>
        <taxon>Agaricomycotina</taxon>
        <taxon>Agaricomycetes</taxon>
        <taxon>Agaricomycetidae</taxon>
        <taxon>Agaricales</taxon>
        <taxon>Marasmiineae</taxon>
        <taxon>Omphalotaceae</taxon>
        <taxon>Lentinula</taxon>
    </lineage>
</organism>
<reference evidence="5" key="1">
    <citation type="submission" date="2022-08" db="EMBL/GenBank/DDBJ databases">
        <authorList>
            <consortium name="DOE Joint Genome Institute"/>
            <person name="Min B."/>
            <person name="Riley R."/>
            <person name="Sierra-Patev S."/>
            <person name="Naranjo-Ortiz M."/>
            <person name="Looney B."/>
            <person name="Konkel Z."/>
            <person name="Slot J.C."/>
            <person name="Sakamoto Y."/>
            <person name="Steenwyk J.L."/>
            <person name="Rokas A."/>
            <person name="Carro J."/>
            <person name="Camarero S."/>
            <person name="Ferreira P."/>
            <person name="Molpeceres G."/>
            <person name="Ruiz-Duenas F.J."/>
            <person name="Serrano A."/>
            <person name="Henrissat B."/>
            <person name="Drula E."/>
            <person name="Hughes K.W."/>
            <person name="Mata J.L."/>
            <person name="Ishikawa N.K."/>
            <person name="Vargas-Isla R."/>
            <person name="Ushijima S."/>
            <person name="Smith C.A."/>
            <person name="Ahrendt S."/>
            <person name="Andreopoulos W."/>
            <person name="He G."/>
            <person name="Labutti K."/>
            <person name="Lipzen A."/>
            <person name="Ng V."/>
            <person name="Sandor L."/>
            <person name="Barry K."/>
            <person name="Martinez A.T."/>
            <person name="Xiao Y."/>
            <person name="Gibbons J.G."/>
            <person name="Terashima K."/>
            <person name="Hibbett D.S."/>
            <person name="Grigoriev I.V."/>
        </authorList>
    </citation>
    <scope>NUCLEOTIDE SEQUENCE</scope>
    <source>
        <strain evidence="5">TFB9207</strain>
    </source>
</reference>
<evidence type="ECO:0000313" key="6">
    <source>
        <dbReference type="Proteomes" id="UP001163846"/>
    </source>
</evidence>